<accession>A0A8H5CKS2</accession>
<dbReference type="OrthoDB" id="2447803at2759"/>
<comment type="caution">
    <text evidence="1">The sequence shown here is derived from an EMBL/GenBank/DDBJ whole genome shotgun (WGS) entry which is preliminary data.</text>
</comment>
<evidence type="ECO:0000313" key="2">
    <source>
        <dbReference type="Proteomes" id="UP000559256"/>
    </source>
</evidence>
<gene>
    <name evidence="1" type="ORF">D9758_012939</name>
</gene>
<dbReference type="AlphaFoldDB" id="A0A8H5CKS2"/>
<name>A0A8H5CKS2_9AGAR</name>
<reference evidence="1 2" key="1">
    <citation type="journal article" date="2020" name="ISME J.">
        <title>Uncovering the hidden diversity of litter-decomposition mechanisms in mushroom-forming fungi.</title>
        <authorList>
            <person name="Floudas D."/>
            <person name="Bentzer J."/>
            <person name="Ahren D."/>
            <person name="Johansson T."/>
            <person name="Persson P."/>
            <person name="Tunlid A."/>
        </authorList>
    </citation>
    <scope>NUCLEOTIDE SEQUENCE [LARGE SCALE GENOMIC DNA]</scope>
    <source>
        <strain evidence="1 2">CBS 291.85</strain>
    </source>
</reference>
<organism evidence="1 2">
    <name type="scientific">Tetrapyrgos nigripes</name>
    <dbReference type="NCBI Taxonomy" id="182062"/>
    <lineage>
        <taxon>Eukaryota</taxon>
        <taxon>Fungi</taxon>
        <taxon>Dikarya</taxon>
        <taxon>Basidiomycota</taxon>
        <taxon>Agaricomycotina</taxon>
        <taxon>Agaricomycetes</taxon>
        <taxon>Agaricomycetidae</taxon>
        <taxon>Agaricales</taxon>
        <taxon>Marasmiineae</taxon>
        <taxon>Marasmiaceae</taxon>
        <taxon>Tetrapyrgos</taxon>
    </lineage>
</organism>
<protein>
    <submittedName>
        <fullName evidence="1">Uncharacterized protein</fullName>
    </submittedName>
</protein>
<dbReference type="Proteomes" id="UP000559256">
    <property type="component" value="Unassembled WGS sequence"/>
</dbReference>
<keyword evidence="2" id="KW-1185">Reference proteome</keyword>
<sequence>MPSFAPNLARALLQYPSYLEIEEDIDPDPPRDDIVTFDHFRGILGCAKMIRFEFYHPYPLDLHDADIKEISVAWPQLQYIDLCSEVYMDTPPLSAIRLPTLHSLVYLTRQCPDLETIALLMDTKSYTSLDPSYILPELLPASDKPLFVGCSTLELDDTYAFAMSLGQILSPQCELDWFCSDTGHGHTSQWKKMVENMFPLFCQLQATVRQQKNKIRFCDRTMIQTVPIRILEVMTRRLMDMLVASGPANLGGSVIDLNDTSSFATSLGWLCAPAVHLPDDTDKKWSRDGTWWITYCLCFPRHMQTTKRKSLHWSASWREHKARFPLRRWSRWLQKVN</sequence>
<proteinExistence type="predicted"/>
<dbReference type="EMBL" id="JAACJM010000138">
    <property type="protein sequence ID" value="KAF5343550.1"/>
    <property type="molecule type" value="Genomic_DNA"/>
</dbReference>
<evidence type="ECO:0000313" key="1">
    <source>
        <dbReference type="EMBL" id="KAF5343550.1"/>
    </source>
</evidence>